<accession>A0ABQ4Y6E2</accession>
<comment type="caution">
    <text evidence="1">The sequence shown here is derived from an EMBL/GenBank/DDBJ whole genome shotgun (WGS) entry which is preliminary data.</text>
</comment>
<evidence type="ECO:0000313" key="1">
    <source>
        <dbReference type="EMBL" id="GJS73239.1"/>
    </source>
</evidence>
<organism evidence="1 2">
    <name type="scientific">Tanacetum coccineum</name>
    <dbReference type="NCBI Taxonomy" id="301880"/>
    <lineage>
        <taxon>Eukaryota</taxon>
        <taxon>Viridiplantae</taxon>
        <taxon>Streptophyta</taxon>
        <taxon>Embryophyta</taxon>
        <taxon>Tracheophyta</taxon>
        <taxon>Spermatophyta</taxon>
        <taxon>Magnoliopsida</taxon>
        <taxon>eudicotyledons</taxon>
        <taxon>Gunneridae</taxon>
        <taxon>Pentapetalae</taxon>
        <taxon>asterids</taxon>
        <taxon>campanulids</taxon>
        <taxon>Asterales</taxon>
        <taxon>Asteraceae</taxon>
        <taxon>Asteroideae</taxon>
        <taxon>Anthemideae</taxon>
        <taxon>Anthemidinae</taxon>
        <taxon>Tanacetum</taxon>
    </lineage>
</organism>
<keyword evidence="2" id="KW-1185">Reference proteome</keyword>
<protein>
    <submittedName>
        <fullName evidence="1">Uncharacterized protein</fullName>
    </submittedName>
</protein>
<reference evidence="1" key="1">
    <citation type="journal article" date="2022" name="Int. J. Mol. Sci.">
        <title>Draft Genome of Tanacetum Coccineum: Genomic Comparison of Closely Related Tanacetum-Family Plants.</title>
        <authorList>
            <person name="Yamashiro T."/>
            <person name="Shiraishi A."/>
            <person name="Nakayama K."/>
            <person name="Satake H."/>
        </authorList>
    </citation>
    <scope>NUCLEOTIDE SEQUENCE</scope>
</reference>
<reference evidence="1" key="2">
    <citation type="submission" date="2022-01" db="EMBL/GenBank/DDBJ databases">
        <authorList>
            <person name="Yamashiro T."/>
            <person name="Shiraishi A."/>
            <person name="Satake H."/>
            <person name="Nakayama K."/>
        </authorList>
    </citation>
    <scope>NUCLEOTIDE SEQUENCE</scope>
</reference>
<name>A0ABQ4Y6E2_9ASTR</name>
<gene>
    <name evidence="1" type="ORF">Tco_0706080</name>
</gene>
<proteinExistence type="predicted"/>
<sequence length="90" mass="9320">MQDLWRVPAGSLLSLELWSSMFEASLAALGASIELLLPPGDLPQGIFVCTCGVPNGGASGLVWEGMMGGGNGSEWEVDAASALSWIIVAR</sequence>
<dbReference type="EMBL" id="BQNB010010139">
    <property type="protein sequence ID" value="GJS73239.1"/>
    <property type="molecule type" value="Genomic_DNA"/>
</dbReference>
<dbReference type="Proteomes" id="UP001151760">
    <property type="component" value="Unassembled WGS sequence"/>
</dbReference>
<evidence type="ECO:0000313" key="2">
    <source>
        <dbReference type="Proteomes" id="UP001151760"/>
    </source>
</evidence>